<organism evidence="1 2">
    <name type="scientific">Methanobrevibacter filiformis</name>
    <dbReference type="NCBI Taxonomy" id="55758"/>
    <lineage>
        <taxon>Archaea</taxon>
        <taxon>Methanobacteriati</taxon>
        <taxon>Methanobacteriota</taxon>
        <taxon>Methanomada group</taxon>
        <taxon>Methanobacteria</taxon>
        <taxon>Methanobacteriales</taxon>
        <taxon>Methanobacteriaceae</taxon>
        <taxon>Methanobrevibacter</taxon>
    </lineage>
</organism>
<reference evidence="1 2" key="1">
    <citation type="submission" date="2016-04" db="EMBL/GenBank/DDBJ databases">
        <title>Genome sequence of Methanobrevibacter filiformis DSM 11501.</title>
        <authorList>
            <person name="Poehlein A."/>
            <person name="Seedorf H."/>
            <person name="Daniel R."/>
        </authorList>
    </citation>
    <scope>NUCLEOTIDE SEQUENCE [LARGE SCALE GENOMIC DNA]</scope>
    <source>
        <strain evidence="1 2">DSM 11501</strain>
    </source>
</reference>
<dbReference type="AlphaFoldDB" id="A0A166FAD9"/>
<sequence>MDNNDILNELGNQGAAFKELTNIKDGKAILSPAHLGKFLMYASLDQTILNSAAFELMPAPEKNLNRAGIVGRVLSNGYDEEGKTRELTEDEKKGLSFGANTLIAKKLKACAKIEDDDIEDNITGEALTNTLLQEMGRAIGENLELFAVFGDTTINKADDPLLCITDGWLKLAEHQIAAEDDFTLDNASQIENIFDAGIRKLSPRFRKRDKLIFYVPFEVEDAYRDVLKSRSTGLGDATQIGFAELKYKGITIKNANTLDDPEARELIGAGKVLLTQPENLAWGIRSNLSIEPERKAGMERTDYWFRIRGDADHYFRDGAVVTTIPNDILDSLNGIDTEDTGDGGEQSPIG</sequence>
<comment type="caution">
    <text evidence="1">The sequence shown here is derived from an EMBL/GenBank/DDBJ whole genome shotgun (WGS) entry which is preliminary data.</text>
</comment>
<gene>
    <name evidence="1" type="primary">xkdG</name>
    <name evidence="1" type="ORF">MBFIL_01230</name>
</gene>
<accession>A0A166FAD9</accession>
<dbReference type="PATRIC" id="fig|55758.3.peg.141"/>
<dbReference type="OrthoDB" id="78062at2157"/>
<proteinExistence type="predicted"/>
<evidence type="ECO:0000313" key="2">
    <source>
        <dbReference type="Proteomes" id="UP000077066"/>
    </source>
</evidence>
<evidence type="ECO:0000313" key="1">
    <source>
        <dbReference type="EMBL" id="KZX17465.1"/>
    </source>
</evidence>
<dbReference type="Proteomes" id="UP000077066">
    <property type="component" value="Unassembled WGS sequence"/>
</dbReference>
<dbReference type="RefSeq" id="WP_066970459.1">
    <property type="nucleotide sequence ID" value="NZ_LWMT01000016.1"/>
</dbReference>
<protein>
    <submittedName>
        <fullName evidence="1">Phage-like element PBSX protein XkdG</fullName>
    </submittedName>
</protein>
<dbReference type="EMBL" id="LWMT01000016">
    <property type="protein sequence ID" value="KZX17465.1"/>
    <property type="molecule type" value="Genomic_DNA"/>
</dbReference>
<dbReference type="STRING" id="55758.MBFIL_01230"/>
<keyword evidence="2" id="KW-1185">Reference proteome</keyword>
<name>A0A166FAD9_9EURY</name>